<accession>A0A1K1PRT6</accession>
<dbReference type="AlphaFoldDB" id="A0A1K1PRT6"/>
<evidence type="ECO:0000259" key="1">
    <source>
        <dbReference type="Pfam" id="PF08443"/>
    </source>
</evidence>
<evidence type="ECO:0000313" key="3">
    <source>
        <dbReference type="Proteomes" id="UP000182248"/>
    </source>
</evidence>
<protein>
    <submittedName>
        <fullName evidence="2">ATP-GRASP peptide maturase, grasp-with-spasm system</fullName>
    </submittedName>
</protein>
<dbReference type="GO" id="GO:0018169">
    <property type="term" value="F:ribosomal S6-glutamic acid ligase activity"/>
    <property type="evidence" value="ECO:0007669"/>
    <property type="project" value="TreeGrafter"/>
</dbReference>
<organism evidence="2 3">
    <name type="scientific">Sinomicrobium oceani</name>
    <dbReference type="NCBI Taxonomy" id="1150368"/>
    <lineage>
        <taxon>Bacteria</taxon>
        <taxon>Pseudomonadati</taxon>
        <taxon>Bacteroidota</taxon>
        <taxon>Flavobacteriia</taxon>
        <taxon>Flavobacteriales</taxon>
        <taxon>Flavobacteriaceae</taxon>
        <taxon>Sinomicrobium</taxon>
    </lineage>
</organism>
<dbReference type="EMBL" id="FPJE01000009">
    <property type="protein sequence ID" value="SFW50212.1"/>
    <property type="molecule type" value="Genomic_DNA"/>
</dbReference>
<dbReference type="GO" id="GO:0005737">
    <property type="term" value="C:cytoplasm"/>
    <property type="evidence" value="ECO:0007669"/>
    <property type="project" value="TreeGrafter"/>
</dbReference>
<keyword evidence="3" id="KW-1185">Reference proteome</keyword>
<dbReference type="RefSeq" id="WP_072317200.1">
    <property type="nucleotide sequence ID" value="NZ_FPJE01000009.1"/>
</dbReference>
<dbReference type="OrthoDB" id="583309at2"/>
<dbReference type="InterPro" id="IPR013651">
    <property type="entry name" value="ATP-grasp_RimK-type"/>
</dbReference>
<dbReference type="GO" id="GO:0009432">
    <property type="term" value="P:SOS response"/>
    <property type="evidence" value="ECO:0007669"/>
    <property type="project" value="TreeGrafter"/>
</dbReference>
<dbReference type="STRING" id="1150368.SAMN02927921_01975"/>
<dbReference type="InterPro" id="IPR026455">
    <property type="entry name" value="GRASP_w_spasm"/>
</dbReference>
<gene>
    <name evidence="2" type="ORF">SAMN02927921_01975</name>
</gene>
<proteinExistence type="predicted"/>
<dbReference type="SUPFAM" id="SSF56059">
    <property type="entry name" value="Glutathione synthetase ATP-binding domain-like"/>
    <property type="match status" value="1"/>
</dbReference>
<dbReference type="PANTHER" id="PTHR21621:SF0">
    <property type="entry name" value="BETA-CITRYLGLUTAMATE SYNTHASE B-RELATED"/>
    <property type="match status" value="1"/>
</dbReference>
<dbReference type="Gene3D" id="3.30.470.20">
    <property type="entry name" value="ATP-grasp fold, B domain"/>
    <property type="match status" value="1"/>
</dbReference>
<evidence type="ECO:0000313" key="2">
    <source>
        <dbReference type="EMBL" id="SFW50212.1"/>
    </source>
</evidence>
<dbReference type="NCBIfam" id="TIGR04192">
    <property type="entry name" value="GRASP_w_spasm"/>
    <property type="match status" value="1"/>
</dbReference>
<sequence>MILLLSRQDDGSTAFVVQWLLYLNKKYKRLNGDTDRVKIVGVDMQSDAFILEENGNTFNLFDFDSVWYRRRGMSIKNTQADTGLLNEVLFTDNEHYHKRHVNEELKELIAYAHHIVEKKSTRQLGGHMTSAVNKFKVLDLARDCGLKIPRTFVVTSKDEILKIMEKEGNVVTKAMSQGIYFFTRKRHYYSYTERLTPDAVRQLPDVFFPSLLQAEIKKKYELRIFFLKEEYYAMAIFSQNDSKTEVDFRKKTEDSQVRNVPYRLPEHIREKLIEVAAKLRLDTGSFDMIVDTDNNYIFLEVNPLGQFSMTSFPCNYYLEKKIAETL</sequence>
<reference evidence="2 3" key="1">
    <citation type="submission" date="2016-11" db="EMBL/GenBank/DDBJ databases">
        <authorList>
            <person name="Jaros S."/>
            <person name="Januszkiewicz K."/>
            <person name="Wedrychowicz H."/>
        </authorList>
    </citation>
    <scope>NUCLEOTIDE SEQUENCE [LARGE SCALE GENOMIC DNA]</scope>
    <source>
        <strain evidence="2 3">CGMCC 1.12145</strain>
    </source>
</reference>
<name>A0A1K1PRT6_9FLAO</name>
<dbReference type="PANTHER" id="PTHR21621">
    <property type="entry name" value="RIBOSOMAL PROTEIN S6 MODIFICATION PROTEIN"/>
    <property type="match status" value="1"/>
</dbReference>
<feature type="domain" description="ATP-grasp fold RimK-type" evidence="1">
    <location>
        <begin position="132"/>
        <end position="324"/>
    </location>
</feature>
<dbReference type="Proteomes" id="UP000182248">
    <property type="component" value="Unassembled WGS sequence"/>
</dbReference>
<dbReference type="Pfam" id="PF08443">
    <property type="entry name" value="RimK"/>
    <property type="match status" value="1"/>
</dbReference>